<accession>A0ABM8U460</accession>
<comment type="caution">
    <text evidence="1">The sequence shown here is derived from an EMBL/GenBank/DDBJ whole genome shotgun (WGS) entry which is preliminary data.</text>
</comment>
<evidence type="ECO:0000313" key="2">
    <source>
        <dbReference type="Proteomes" id="UP000789752"/>
    </source>
</evidence>
<dbReference type="Proteomes" id="UP000789752">
    <property type="component" value="Unassembled WGS sequence"/>
</dbReference>
<evidence type="ECO:0000313" key="1">
    <source>
        <dbReference type="EMBL" id="CAG4900702.1"/>
    </source>
</evidence>
<dbReference type="PROSITE" id="PS51257">
    <property type="entry name" value="PROKAR_LIPOPROTEIN"/>
    <property type="match status" value="1"/>
</dbReference>
<sequence length="124" mass="13057">MRGIWIAGATALLAGCVGTPSLSGTVGAPSFASLQEMCGGQALDYGKDAQSVYSMLFDAYIGSHRGKGSKEAYCAFQTELAQHYTAEGASGDAQVRNQWVAYLTTQRAKALSWRATVDPTLRGG</sequence>
<proteinExistence type="predicted"/>
<reference evidence="1 2" key="1">
    <citation type="submission" date="2021-04" db="EMBL/GenBank/DDBJ databases">
        <authorList>
            <person name="Vanwijnsberghe S."/>
        </authorList>
    </citation>
    <scope>NUCLEOTIDE SEQUENCE [LARGE SCALE GENOMIC DNA]</scope>
    <source>
        <strain evidence="1 2">LMG 32171</strain>
    </source>
</reference>
<keyword evidence="2" id="KW-1185">Reference proteome</keyword>
<name>A0ABM8U460_9BURK</name>
<dbReference type="EMBL" id="CAJQYY010000014">
    <property type="protein sequence ID" value="CAG4900702.1"/>
    <property type="molecule type" value="Genomic_DNA"/>
</dbReference>
<organism evidence="1 2">
    <name type="scientific">Paraburkholderia gardini</name>
    <dbReference type="NCBI Taxonomy" id="2823469"/>
    <lineage>
        <taxon>Bacteria</taxon>
        <taxon>Pseudomonadati</taxon>
        <taxon>Pseudomonadota</taxon>
        <taxon>Betaproteobacteria</taxon>
        <taxon>Burkholderiales</taxon>
        <taxon>Burkholderiaceae</taxon>
        <taxon>Paraburkholderia</taxon>
    </lineage>
</organism>
<evidence type="ECO:0008006" key="3">
    <source>
        <dbReference type="Google" id="ProtNLM"/>
    </source>
</evidence>
<gene>
    <name evidence="1" type="ORF">R54767_02665</name>
</gene>
<protein>
    <recommendedName>
        <fullName evidence="3">Lipoprotein</fullName>
    </recommendedName>
</protein>
<dbReference type="RefSeq" id="WP_228978823.1">
    <property type="nucleotide sequence ID" value="NZ_CAJQYY010000014.1"/>
</dbReference>